<reference evidence="1 2" key="1">
    <citation type="submission" date="2015-09" db="EMBL/GenBank/DDBJ databases">
        <title>Identification and resolution of microdiversity through metagenomic sequencing of parallel consortia.</title>
        <authorList>
            <person name="Nelson W.C."/>
            <person name="Romine M.F."/>
            <person name="Lindemann S.R."/>
        </authorList>
    </citation>
    <scope>NUCLEOTIDE SEQUENCE [LARGE SCALE GENOMIC DNA]</scope>
    <source>
        <strain evidence="1">HL-49</strain>
    </source>
</reference>
<evidence type="ECO:0000313" key="1">
    <source>
        <dbReference type="EMBL" id="KPQ13569.1"/>
    </source>
</evidence>
<comment type="caution">
    <text evidence="1">The sequence shown here is derived from an EMBL/GenBank/DDBJ whole genome shotgun (WGS) entry which is preliminary data.</text>
</comment>
<dbReference type="OrthoDB" id="9800461at2"/>
<protein>
    <recommendedName>
        <fullName evidence="3">DUF3052 domain-containing protein</fullName>
    </recommendedName>
</protein>
<proteinExistence type="predicted"/>
<dbReference type="PATRIC" id="fig|1305737.6.peg.3196"/>
<gene>
    <name evidence="1" type="ORF">HLUCCX10_12700</name>
</gene>
<organism evidence="1 2">
    <name type="scientific">Algoriphagus marincola HL-49</name>
    <dbReference type="NCBI Taxonomy" id="1305737"/>
    <lineage>
        <taxon>Bacteria</taxon>
        <taxon>Pseudomonadati</taxon>
        <taxon>Bacteroidota</taxon>
        <taxon>Cytophagia</taxon>
        <taxon>Cytophagales</taxon>
        <taxon>Cyclobacteriaceae</taxon>
        <taxon>Algoriphagus</taxon>
    </lineage>
</organism>
<accession>A0A0P7Y6V8</accession>
<name>A0A0P7Y6V8_9BACT</name>
<dbReference type="EMBL" id="LJXT01000086">
    <property type="protein sequence ID" value="KPQ13569.1"/>
    <property type="molecule type" value="Genomic_DNA"/>
</dbReference>
<sequence length="140" mass="16524">MDPLLKKLNFKEGMKIQILNCPEELKEIEKEWTSLGLLAKDSDHPDFLLGFALSEGEIRVLFDQMKPQLREDEIFWIAYPKKSSKRYQVSINRDKGWKALGDQGYEGVRQVSINEDWSALRWRNVKFIKKMTRKFSAKDQ</sequence>
<dbReference type="Proteomes" id="UP000050421">
    <property type="component" value="Unassembled WGS sequence"/>
</dbReference>
<dbReference type="AlphaFoldDB" id="A0A0P7Y6V8"/>
<evidence type="ECO:0000313" key="2">
    <source>
        <dbReference type="Proteomes" id="UP000050421"/>
    </source>
</evidence>
<evidence type="ECO:0008006" key="3">
    <source>
        <dbReference type="Google" id="ProtNLM"/>
    </source>
</evidence>
<dbReference type="eggNOG" id="COG4430">
    <property type="taxonomic scope" value="Bacteria"/>
</dbReference>
<dbReference type="STRING" id="1305737.GCA_000526355_01607"/>